<comment type="caution">
    <text evidence="2">The sequence shown here is derived from an EMBL/GenBank/DDBJ whole genome shotgun (WGS) entry which is preliminary data.</text>
</comment>
<evidence type="ECO:0000313" key="3">
    <source>
        <dbReference type="Proteomes" id="UP001189429"/>
    </source>
</evidence>
<gene>
    <name evidence="2" type="ORF">PCOR1329_LOCUS16317</name>
</gene>
<protein>
    <submittedName>
        <fullName evidence="2">Uncharacterized protein</fullName>
    </submittedName>
</protein>
<accession>A0ABN9R0J0</accession>
<evidence type="ECO:0000256" key="1">
    <source>
        <dbReference type="SAM" id="MobiDB-lite"/>
    </source>
</evidence>
<feature type="region of interest" description="Disordered" evidence="1">
    <location>
        <begin position="124"/>
        <end position="143"/>
    </location>
</feature>
<proteinExistence type="predicted"/>
<keyword evidence="3" id="KW-1185">Reference proteome</keyword>
<sequence length="143" mass="15075">MTPHKRKCTSRKESTTSWGLNATATGNNFDSIVAVASLVCFSNMLASSEPLGSLSTALSRYCACWLKCRSHVTTFCTAWYFSYAWLMASNNFPMMGSPLIVPDSKPAADAVTLTAVTAISEAPPATTDGSAAAASTASSEMLE</sequence>
<organism evidence="2 3">
    <name type="scientific">Prorocentrum cordatum</name>
    <dbReference type="NCBI Taxonomy" id="2364126"/>
    <lineage>
        <taxon>Eukaryota</taxon>
        <taxon>Sar</taxon>
        <taxon>Alveolata</taxon>
        <taxon>Dinophyceae</taxon>
        <taxon>Prorocentrales</taxon>
        <taxon>Prorocentraceae</taxon>
        <taxon>Prorocentrum</taxon>
    </lineage>
</organism>
<dbReference type="Proteomes" id="UP001189429">
    <property type="component" value="Unassembled WGS sequence"/>
</dbReference>
<evidence type="ECO:0000313" key="2">
    <source>
        <dbReference type="EMBL" id="CAK0811854.1"/>
    </source>
</evidence>
<dbReference type="EMBL" id="CAUYUJ010004998">
    <property type="protein sequence ID" value="CAK0811854.1"/>
    <property type="molecule type" value="Genomic_DNA"/>
</dbReference>
<name>A0ABN9R0J0_9DINO</name>
<reference evidence="2" key="1">
    <citation type="submission" date="2023-10" db="EMBL/GenBank/DDBJ databases">
        <authorList>
            <person name="Chen Y."/>
            <person name="Shah S."/>
            <person name="Dougan E. K."/>
            <person name="Thang M."/>
            <person name="Chan C."/>
        </authorList>
    </citation>
    <scope>NUCLEOTIDE SEQUENCE [LARGE SCALE GENOMIC DNA]</scope>
</reference>